<dbReference type="Gene3D" id="3.30.2090.10">
    <property type="entry name" value="Multidrug efflux transporter AcrB TolC docking domain, DN and DC subdomains"/>
    <property type="match status" value="2"/>
</dbReference>
<keyword evidence="1" id="KW-0472">Membrane</keyword>
<dbReference type="PRINTS" id="PR00702">
    <property type="entry name" value="ACRIFLAVINRP"/>
</dbReference>
<comment type="caution">
    <text evidence="2">The sequence shown here is derived from an EMBL/GenBank/DDBJ whole genome shotgun (WGS) entry which is preliminary data.</text>
</comment>
<accession>A0A9X3CWJ8</accession>
<dbReference type="Proteomes" id="UP001148482">
    <property type="component" value="Unassembled WGS sequence"/>
</dbReference>
<dbReference type="GO" id="GO:0042910">
    <property type="term" value="F:xenobiotic transmembrane transporter activity"/>
    <property type="evidence" value="ECO:0007669"/>
    <property type="project" value="TreeGrafter"/>
</dbReference>
<feature type="transmembrane region" description="Helical" evidence="1">
    <location>
        <begin position="500"/>
        <end position="526"/>
    </location>
</feature>
<feature type="transmembrane region" description="Helical" evidence="1">
    <location>
        <begin position="1208"/>
        <end position="1224"/>
    </location>
</feature>
<dbReference type="GO" id="GO:0005886">
    <property type="term" value="C:plasma membrane"/>
    <property type="evidence" value="ECO:0007669"/>
    <property type="project" value="TreeGrafter"/>
</dbReference>
<feature type="transmembrane region" description="Helical" evidence="1">
    <location>
        <begin position="538"/>
        <end position="565"/>
    </location>
</feature>
<dbReference type="EMBL" id="JAPJDA010000011">
    <property type="protein sequence ID" value="MCX2838078.1"/>
    <property type="molecule type" value="Genomic_DNA"/>
</dbReference>
<proteinExistence type="predicted"/>
<feature type="transmembrane region" description="Helical" evidence="1">
    <location>
        <begin position="1080"/>
        <end position="1097"/>
    </location>
</feature>
<evidence type="ECO:0000256" key="1">
    <source>
        <dbReference type="SAM" id="Phobius"/>
    </source>
</evidence>
<dbReference type="Gene3D" id="3.30.70.1440">
    <property type="entry name" value="Multidrug efflux transporter AcrB pore domain"/>
    <property type="match status" value="1"/>
</dbReference>
<evidence type="ECO:0000313" key="3">
    <source>
        <dbReference type="Proteomes" id="UP001148482"/>
    </source>
</evidence>
<dbReference type="Gene3D" id="1.20.1640.10">
    <property type="entry name" value="Multidrug efflux transporter AcrB transmembrane domain"/>
    <property type="match status" value="3"/>
</dbReference>
<sequence>MLSKIISYFLYNRLVTTLLLIFMIGWGVVTSPFDWDFDLLPRDPVPVDAIPDLGENQQIVFTEWPGRSPQDIEDQITYPLTTALLGIPGVESIRSTSMFGFSSINIIFSEDVEFYWSRTRILEKINSLSPGLLPEDAQPTLGPDATALGQVFWYTLEGRDTAGNVTGGWDLHEIRSVQDYYVKLGLSGVDGVSEVASVGGFVREYQVDVDPDALKAFNVGIDEVMMAVQNSNRDIGAKTIEVNKVEYLVRGLGYIESLEDIENTVVAVNENKPILISDIGVVTLGPAERRGILDKAGAEVAGGVVVARYGSNPLAVINNVKEKIEEIAPGMPTKVLQDGTVSKLTVVPFYDRTQLIQETLGTLENALSDEILISIIVVIILVLNLRASILISSLLPIAVLMTFIAMRYFGIDANVVALSGIAIAIGVMVDVGIVFVENTLRHLEFPENRDARGSKLLEVIRNATIEVGPAVTTALATTVVSFLPVFFMEHAEGKLFIPLAFTKTFALVAAFILGIIVLPMLSYYFFSFRLQKERVNRIWNYSLIVGGILLAIIFSMWLPLALSVIGILRLLEPRNRGFLGKYTREISLFIILAVTIFFLTTHWMPLGVRNSIIENYLFVIVLLVITLAALLAVVRFYEPILNWCLENKRSFLMLPVITILIGLLIWQGFPKLFGFIGDGAEKVGWEIRETAAWEGASEAFPGVGKEFMPTLNEGSFLLMPTAMPHLGIEGSKEVLQKLDMAVTNIPEVEVSVGKLGRAETAIDPAPISMYENVINYKSEYMLNEEGEMQRFRVDDNGNFILKSGEAFPHEEVVLQNITAKDLIPDEDGEYFRNWRDHINSPDDIWDEIVSATRLPGITSAPKLQPIETRLVMLQTGMRAPMGIKVYGPDLETIQNFGFKLEEILKQVPSVKEEAVFADRIVGKPYLELDINRQNIARYGLSIEKVQQTIETAIGGMEITTTVEGRERYPVRVRYPRELRNSPEEIEQILVPTPTGAQIPLGQLVEVRYVKGPQMIKSEDTFLVGYVLFDKKKDFAEVNVVNDAQDLIAEKIATGELIVPPGVSFEFSGNYENQVRAVKRLAIVIPISLIIIFLLLYFQFKTVIASTIHFSGVFVAFAGGFIMIWLYGQPWFMDFSISGVNMRDLFQMGTINLSVAVWVGFIALFGIATDDGVLMGTYIHQVFEKRDPQTVPEVRAAVLEAGKKRVRPAMMTTAVTIIALFPVLTSTGKGADIMVPMAIPIVGGMVIQIMTIFVVPVLQAIWRETVVTKNQKPLPNPPQREGNLNS</sequence>
<dbReference type="SUPFAM" id="SSF82714">
    <property type="entry name" value="Multidrug efflux transporter AcrB TolC docking domain, DN and DC subdomains"/>
    <property type="match status" value="2"/>
</dbReference>
<evidence type="ECO:0000313" key="2">
    <source>
        <dbReference type="EMBL" id="MCX2838078.1"/>
    </source>
</evidence>
<feature type="transmembrane region" description="Helical" evidence="1">
    <location>
        <begin position="616"/>
        <end position="637"/>
    </location>
</feature>
<feature type="transmembrane region" description="Helical" evidence="1">
    <location>
        <begin position="467"/>
        <end position="488"/>
    </location>
</feature>
<feature type="transmembrane region" description="Helical" evidence="1">
    <location>
        <begin position="371"/>
        <end position="403"/>
    </location>
</feature>
<dbReference type="InterPro" id="IPR001036">
    <property type="entry name" value="Acrflvin-R"/>
</dbReference>
<dbReference type="SUPFAM" id="SSF82693">
    <property type="entry name" value="Multidrug efflux transporter AcrB pore domain, PN1, PN2, PC1 and PC2 subdomains"/>
    <property type="match status" value="2"/>
</dbReference>
<feature type="transmembrane region" description="Helical" evidence="1">
    <location>
        <begin position="1236"/>
        <end position="1261"/>
    </location>
</feature>
<keyword evidence="1" id="KW-0812">Transmembrane</keyword>
<protein>
    <submittedName>
        <fullName evidence="2">Efflux RND transporter permease subunit</fullName>
    </submittedName>
</protein>
<organism evidence="2 3">
    <name type="scientific">Salinimicrobium profundisediminis</name>
    <dbReference type="NCBI Taxonomy" id="2994553"/>
    <lineage>
        <taxon>Bacteria</taxon>
        <taxon>Pseudomonadati</taxon>
        <taxon>Bacteroidota</taxon>
        <taxon>Flavobacteriia</taxon>
        <taxon>Flavobacteriales</taxon>
        <taxon>Flavobacteriaceae</taxon>
        <taxon>Salinimicrobium</taxon>
    </lineage>
</organism>
<name>A0A9X3CWJ8_9FLAO</name>
<reference evidence="2" key="1">
    <citation type="submission" date="2022-11" db="EMBL/GenBank/DDBJ databases">
        <title>Salinimicrobium profundisediminis sp. nov., isolated from deep-sea sediment of the Mariana Trench.</title>
        <authorList>
            <person name="Fu H."/>
        </authorList>
    </citation>
    <scope>NUCLEOTIDE SEQUENCE</scope>
    <source>
        <strain evidence="2">MT39</strain>
    </source>
</reference>
<keyword evidence="3" id="KW-1185">Reference proteome</keyword>
<dbReference type="PANTHER" id="PTHR32063:SF19">
    <property type="entry name" value="CATION EFFLUX SYSTEM PROTEIN CUSA"/>
    <property type="match status" value="1"/>
</dbReference>
<keyword evidence="1" id="KW-1133">Transmembrane helix</keyword>
<feature type="transmembrane region" description="Helical" evidence="1">
    <location>
        <begin position="1147"/>
        <end position="1167"/>
    </location>
</feature>
<feature type="transmembrane region" description="Helical" evidence="1">
    <location>
        <begin position="649"/>
        <end position="669"/>
    </location>
</feature>
<dbReference type="SUPFAM" id="SSF82866">
    <property type="entry name" value="Multidrug efflux transporter AcrB transmembrane domain"/>
    <property type="match status" value="2"/>
</dbReference>
<feature type="transmembrane region" description="Helical" evidence="1">
    <location>
        <begin position="415"/>
        <end position="436"/>
    </location>
</feature>
<dbReference type="InterPro" id="IPR027463">
    <property type="entry name" value="AcrB_DN_DC_subdom"/>
</dbReference>
<dbReference type="RefSeq" id="WP_266069332.1">
    <property type="nucleotide sequence ID" value="NZ_JAPJDA010000011.1"/>
</dbReference>
<dbReference type="Pfam" id="PF00873">
    <property type="entry name" value="ACR_tran"/>
    <property type="match status" value="3"/>
</dbReference>
<dbReference type="Gene3D" id="3.30.70.1320">
    <property type="entry name" value="Multidrug efflux transporter AcrB pore domain like"/>
    <property type="match status" value="1"/>
</dbReference>
<feature type="transmembrane region" description="Helical" evidence="1">
    <location>
        <begin position="1109"/>
        <end position="1127"/>
    </location>
</feature>
<gene>
    <name evidence="2" type="ORF">OQ279_07910</name>
</gene>
<dbReference type="Gene3D" id="3.30.70.1430">
    <property type="entry name" value="Multidrug efflux transporter AcrB pore domain"/>
    <property type="match status" value="2"/>
</dbReference>
<dbReference type="PANTHER" id="PTHR32063">
    <property type="match status" value="1"/>
</dbReference>
<feature type="transmembrane region" description="Helical" evidence="1">
    <location>
        <begin position="586"/>
        <end position="604"/>
    </location>
</feature>